<protein>
    <submittedName>
        <fullName evidence="3">Uncharacterized protein</fullName>
    </submittedName>
</protein>
<evidence type="ECO:0000256" key="1">
    <source>
        <dbReference type="SAM" id="Coils"/>
    </source>
</evidence>
<gene>
    <name evidence="3" type="ORF">EYF80_005185</name>
</gene>
<keyword evidence="4" id="KW-1185">Reference proteome</keyword>
<organism evidence="3 4">
    <name type="scientific">Liparis tanakae</name>
    <name type="common">Tanaka's snailfish</name>
    <dbReference type="NCBI Taxonomy" id="230148"/>
    <lineage>
        <taxon>Eukaryota</taxon>
        <taxon>Metazoa</taxon>
        <taxon>Chordata</taxon>
        <taxon>Craniata</taxon>
        <taxon>Vertebrata</taxon>
        <taxon>Euteleostomi</taxon>
        <taxon>Actinopterygii</taxon>
        <taxon>Neopterygii</taxon>
        <taxon>Teleostei</taxon>
        <taxon>Neoteleostei</taxon>
        <taxon>Acanthomorphata</taxon>
        <taxon>Eupercaria</taxon>
        <taxon>Perciformes</taxon>
        <taxon>Cottioidei</taxon>
        <taxon>Cottales</taxon>
        <taxon>Liparidae</taxon>
        <taxon>Liparis</taxon>
    </lineage>
</organism>
<evidence type="ECO:0000256" key="2">
    <source>
        <dbReference type="SAM" id="Phobius"/>
    </source>
</evidence>
<evidence type="ECO:0000313" key="3">
    <source>
        <dbReference type="EMBL" id="TNN84485.1"/>
    </source>
</evidence>
<reference evidence="3 4" key="1">
    <citation type="submission" date="2019-03" db="EMBL/GenBank/DDBJ databases">
        <title>First draft genome of Liparis tanakae, snailfish: a comprehensive survey of snailfish specific genes.</title>
        <authorList>
            <person name="Kim W."/>
            <person name="Song I."/>
            <person name="Jeong J.-H."/>
            <person name="Kim D."/>
            <person name="Kim S."/>
            <person name="Ryu S."/>
            <person name="Song J.Y."/>
            <person name="Lee S.K."/>
        </authorList>
    </citation>
    <scope>NUCLEOTIDE SEQUENCE [LARGE SCALE GENOMIC DNA]</scope>
    <source>
        <tissue evidence="3">Muscle</tissue>
    </source>
</reference>
<feature type="transmembrane region" description="Helical" evidence="2">
    <location>
        <begin position="20"/>
        <end position="45"/>
    </location>
</feature>
<sequence>MALQISSGGLPTFLRVMARFLALLESSSVTLLGIFWVTLCLLLWASRSRAAAALREEAAGADVRLAREEEAEVEEVEGEAVEVEVALPLEGLVPLFQHLPQRVYLRAGVFVDLLCFSSSTILDMASFSVSCSFSVTYKNNSLLHALQGGVFGLRILQKGAHVKHVVQTNRRQELQDQSFGSERGNKGECKRKF</sequence>
<comment type="caution">
    <text evidence="3">The sequence shown here is derived from an EMBL/GenBank/DDBJ whole genome shotgun (WGS) entry which is preliminary data.</text>
</comment>
<keyword evidence="2" id="KW-0472">Membrane</keyword>
<evidence type="ECO:0000313" key="4">
    <source>
        <dbReference type="Proteomes" id="UP000314294"/>
    </source>
</evidence>
<name>A0A4Z2J2A7_9TELE</name>
<feature type="coiled-coil region" evidence="1">
    <location>
        <begin position="51"/>
        <end position="86"/>
    </location>
</feature>
<proteinExistence type="predicted"/>
<dbReference type="EMBL" id="SRLO01000026">
    <property type="protein sequence ID" value="TNN84485.1"/>
    <property type="molecule type" value="Genomic_DNA"/>
</dbReference>
<keyword evidence="2" id="KW-0812">Transmembrane</keyword>
<dbReference type="Proteomes" id="UP000314294">
    <property type="component" value="Unassembled WGS sequence"/>
</dbReference>
<keyword evidence="1" id="KW-0175">Coiled coil</keyword>
<dbReference type="AlphaFoldDB" id="A0A4Z2J2A7"/>
<keyword evidence="2" id="KW-1133">Transmembrane helix</keyword>
<accession>A0A4Z2J2A7</accession>